<dbReference type="RefSeq" id="WP_335963429.1">
    <property type="nucleotide sequence ID" value="NZ_JAXBLX010000050.1"/>
</dbReference>
<accession>A0ABV6KHN5</accession>
<dbReference type="Proteomes" id="UP001589838">
    <property type="component" value="Unassembled WGS sequence"/>
</dbReference>
<protein>
    <submittedName>
        <fullName evidence="1">Uncharacterized protein</fullName>
    </submittedName>
</protein>
<evidence type="ECO:0000313" key="2">
    <source>
        <dbReference type="Proteomes" id="UP001589838"/>
    </source>
</evidence>
<dbReference type="EMBL" id="JBHLUX010000078">
    <property type="protein sequence ID" value="MFC0472472.1"/>
    <property type="molecule type" value="Genomic_DNA"/>
</dbReference>
<name>A0ABV6KHN5_9BACI</name>
<organism evidence="1 2">
    <name type="scientific">Halalkalibacter kiskunsagensis</name>
    <dbReference type="NCBI Taxonomy" id="1548599"/>
    <lineage>
        <taxon>Bacteria</taxon>
        <taxon>Bacillati</taxon>
        <taxon>Bacillota</taxon>
        <taxon>Bacilli</taxon>
        <taxon>Bacillales</taxon>
        <taxon>Bacillaceae</taxon>
        <taxon>Halalkalibacter</taxon>
    </lineage>
</organism>
<evidence type="ECO:0000313" key="1">
    <source>
        <dbReference type="EMBL" id="MFC0472472.1"/>
    </source>
</evidence>
<sequence>MAKELGSPVKVAGVSSNKVPNVTKKKQSPLNYIKNNYMLYVFLAPAVGNV</sequence>
<keyword evidence="2" id="KW-1185">Reference proteome</keyword>
<proteinExistence type="predicted"/>
<comment type="caution">
    <text evidence="1">The sequence shown here is derived from an EMBL/GenBank/DDBJ whole genome shotgun (WGS) entry which is preliminary data.</text>
</comment>
<reference evidence="1 2" key="1">
    <citation type="submission" date="2024-09" db="EMBL/GenBank/DDBJ databases">
        <authorList>
            <person name="Sun Q."/>
            <person name="Mori K."/>
        </authorList>
    </citation>
    <scope>NUCLEOTIDE SEQUENCE [LARGE SCALE GENOMIC DNA]</scope>
    <source>
        <strain evidence="1 2">NCAIM B.02610</strain>
    </source>
</reference>
<gene>
    <name evidence="1" type="ORF">ACFFHM_18780</name>
</gene>